<keyword evidence="6" id="KW-0812">Transmembrane</keyword>
<gene>
    <name evidence="18" type="ORF">Ddye_004289</name>
</gene>
<evidence type="ECO:0000256" key="12">
    <source>
        <dbReference type="ARBA" id="ARBA00023211"/>
    </source>
</evidence>
<dbReference type="Proteomes" id="UP001280121">
    <property type="component" value="Unassembled WGS sequence"/>
</dbReference>
<keyword evidence="10 16" id="KW-0333">Golgi apparatus</keyword>
<organism evidence="18 19">
    <name type="scientific">Dipteronia dyeriana</name>
    <dbReference type="NCBI Taxonomy" id="168575"/>
    <lineage>
        <taxon>Eukaryota</taxon>
        <taxon>Viridiplantae</taxon>
        <taxon>Streptophyta</taxon>
        <taxon>Embryophyta</taxon>
        <taxon>Tracheophyta</taxon>
        <taxon>Spermatophyta</taxon>
        <taxon>Magnoliopsida</taxon>
        <taxon>eudicotyledons</taxon>
        <taxon>Gunneridae</taxon>
        <taxon>Pentapetalae</taxon>
        <taxon>rosids</taxon>
        <taxon>malvids</taxon>
        <taxon>Sapindales</taxon>
        <taxon>Sapindaceae</taxon>
        <taxon>Hippocastanoideae</taxon>
        <taxon>Acereae</taxon>
        <taxon>Dipteronia</taxon>
    </lineage>
</organism>
<comment type="catalytic activity">
    <reaction evidence="15 16">
        <text>N(4)-(alpha-D-Man-(1-&gt;3)-[alpha-D-Man-(1-&gt;3)-[alpha-D-Man-(1-&gt;6)]-alpha-D-Man-(1-&gt;6)]-beta-D-Man-(1-&gt;4)-beta-D-GlcNAc-(1-&gt;4)-beta-D-GlcNAc)-L-asparaginyl-[protein] (N-glucan mannose isomer 5A1,2) + UDP-N-acetyl-alpha-D-glucosamine = N(4)-{beta-D-GlcNAc-(1-&gt;2)-alpha-D-Man-(1-&gt;3)-[alpha-D-Man-(1-&gt;3)-[alpha-D-Man-(1-&gt;6)]-alpha-D-Man-(1-&gt;6)]-beta-D-Man-(1-&gt;4)-beta-D-GlcNAc-(1-&gt;4)-beta-D-GlcNAc}-L-asparaginyl-[protein] + UDP + H(+)</text>
        <dbReference type="Rhea" id="RHEA:11456"/>
        <dbReference type="Rhea" id="RHEA-COMP:14367"/>
        <dbReference type="Rhea" id="RHEA-COMP:14368"/>
        <dbReference type="ChEBI" id="CHEBI:15378"/>
        <dbReference type="ChEBI" id="CHEBI:57705"/>
        <dbReference type="ChEBI" id="CHEBI:58223"/>
        <dbReference type="ChEBI" id="CHEBI:59087"/>
        <dbReference type="ChEBI" id="CHEBI:60625"/>
        <dbReference type="EC" id="2.4.1.101"/>
    </reaction>
</comment>
<dbReference type="GO" id="GO:0000139">
    <property type="term" value="C:Golgi membrane"/>
    <property type="evidence" value="ECO:0007669"/>
    <property type="project" value="UniProtKB-SubCell"/>
</dbReference>
<evidence type="ECO:0000256" key="16">
    <source>
        <dbReference type="RuleBase" id="RU368119"/>
    </source>
</evidence>
<evidence type="ECO:0000256" key="10">
    <source>
        <dbReference type="ARBA" id="ARBA00023034"/>
    </source>
</evidence>
<protein>
    <recommendedName>
        <fullName evidence="13 16">Alpha-1,3-mannosyl-glycoprotein 2-beta-N-acetylglucosaminyltransferase</fullName>
        <shortName evidence="16">GNT-I</shortName>
        <shortName evidence="16">GlcNAc-T I</shortName>
        <ecNumber evidence="13 16">2.4.1.101</ecNumber>
    </recommendedName>
    <alternativeName>
        <fullName evidence="14 16">N-glycosyl-oligosaccharide-glycoprotein N-acetylglucosaminyltransferase I</fullName>
    </alternativeName>
</protein>
<dbReference type="EMBL" id="JANJYI010000001">
    <property type="protein sequence ID" value="KAK2665715.1"/>
    <property type="molecule type" value="Genomic_DNA"/>
</dbReference>
<dbReference type="SUPFAM" id="SSF53448">
    <property type="entry name" value="Nucleotide-diphospho-sugar transferases"/>
    <property type="match status" value="1"/>
</dbReference>
<evidence type="ECO:0000256" key="6">
    <source>
        <dbReference type="ARBA" id="ARBA00022692"/>
    </source>
</evidence>
<dbReference type="AlphaFoldDB" id="A0AAD9XUD2"/>
<dbReference type="InterPro" id="IPR052261">
    <property type="entry name" value="Glycosyltransferase_13"/>
</dbReference>
<evidence type="ECO:0000256" key="4">
    <source>
        <dbReference type="ARBA" id="ARBA00022676"/>
    </source>
</evidence>
<keyword evidence="17" id="KW-0175">Coiled coil</keyword>
<dbReference type="FunFam" id="3.10.180.20:FF:000002">
    <property type="entry name" value="Alpha-1,3-mannosyl-glycoprotein 2-beta-N-acetylglucosaminyltransferase"/>
    <property type="match status" value="1"/>
</dbReference>
<dbReference type="EC" id="2.4.1.101" evidence="13 16"/>
<keyword evidence="11" id="KW-0472">Membrane</keyword>
<keyword evidence="12 16" id="KW-0464">Manganese</keyword>
<dbReference type="CDD" id="cd02514">
    <property type="entry name" value="GT13_GLCNAC-TI"/>
    <property type="match status" value="1"/>
</dbReference>
<evidence type="ECO:0000256" key="2">
    <source>
        <dbReference type="ARBA" id="ARBA00004922"/>
    </source>
</evidence>
<evidence type="ECO:0000256" key="3">
    <source>
        <dbReference type="ARBA" id="ARBA00006492"/>
    </source>
</evidence>
<dbReference type="PANTHER" id="PTHR10468">
    <property type="entry name" value="PROTEIN O-LINKED-MANNOSE BETA-1,2-N-ACETYLGLUCOSAMINYLTRANSFERASE 1/ALPHA-1,3-MANNOSYL-GLYCOPROTEIN 2-BETA-N-ACETYLGLUCOSAMINYLTRANSFERASE"/>
    <property type="match status" value="1"/>
</dbReference>
<dbReference type="PANTHER" id="PTHR10468:SF0">
    <property type="entry name" value="ALPHA-1,3-MANNOSYL-GLYCOPROTEIN 2-BETA-N-ACETYLGLUCOSAMINYLTRANSFERASE"/>
    <property type="match status" value="1"/>
</dbReference>
<evidence type="ECO:0000256" key="11">
    <source>
        <dbReference type="ARBA" id="ARBA00023136"/>
    </source>
</evidence>
<keyword evidence="9" id="KW-1133">Transmembrane helix</keyword>
<dbReference type="Gene3D" id="3.10.180.20">
    <property type="entry name" value="N-Acetylglucosaminyltransferase I, Domain 2"/>
    <property type="match status" value="1"/>
</dbReference>
<comment type="caution">
    <text evidence="18">The sequence shown here is derived from an EMBL/GenBank/DDBJ whole genome shotgun (WGS) entry which is preliminary data.</text>
</comment>
<evidence type="ECO:0000256" key="1">
    <source>
        <dbReference type="ARBA" id="ARBA00004323"/>
    </source>
</evidence>
<proteinExistence type="inferred from homology"/>
<evidence type="ECO:0000256" key="8">
    <source>
        <dbReference type="ARBA" id="ARBA00022968"/>
    </source>
</evidence>
<accession>A0AAD9XUD2</accession>
<keyword evidence="4 16" id="KW-0328">Glycosyltransferase</keyword>
<evidence type="ECO:0000313" key="18">
    <source>
        <dbReference type="EMBL" id="KAK2665715.1"/>
    </source>
</evidence>
<sequence length="444" mass="52079">MAYSGCDFRLLLLPAAVVFIYIQMRLFATQSEYADRVAAAVESENHCTNQMRLLIDQISSQQGRIVALEEEKERQELERGQLKLLVKDLERKGLERLIDKVQVPVAAVVVMACNRADYLEKTINSILKYQSSVASRYPLFVSQDGPHPDVKAKALSYDQLTYMQHLDYDPVQTERPGELIAYYKIARHYKWALDELFYKHNFSRVIILEDDMEIAPDFFDYFEAAAALLDQDKSIMAVSSWNDNGQKQFVQDPYALYRSDFFPGLGWMLSRTIWDELSPKWPKAYWDDWLRLKENHKGRQFIRPEVCRTYNFGEHGSSLGQFYQQYLVPIKLNDVEVDWKSRDLSYLTKDKYTKYFAEIVKKAKPLRGADALHKVHNIEGDVRMQYKNQRQFEDIARQFGIFEEWKDGIPRTAYKGIVVFRYQTTRRIFLVAPESLRQLGIRDT</sequence>
<comment type="cofactor">
    <cofactor evidence="16">
        <name>Mn(2+)</name>
        <dbReference type="ChEBI" id="CHEBI:29035"/>
    </cofactor>
    <text evidence="16">The cofactor is mostly bound to the substrate.</text>
</comment>
<comment type="pathway">
    <text evidence="2 16">Protein modification; protein glycosylation.</text>
</comment>
<keyword evidence="8 16" id="KW-0735">Signal-anchor</keyword>
<evidence type="ECO:0000256" key="7">
    <source>
        <dbReference type="ARBA" id="ARBA00022723"/>
    </source>
</evidence>
<keyword evidence="5" id="KW-0808">Transferase</keyword>
<evidence type="ECO:0000256" key="13">
    <source>
        <dbReference type="ARBA" id="ARBA00038949"/>
    </source>
</evidence>
<comment type="similarity">
    <text evidence="3 16">Belongs to the glycosyltransferase 13 family.</text>
</comment>
<comment type="function">
    <text evidence="16">Initiates complex N-linked carbohydrate formation. Essential for the conversion of high-mannose to hybrid and complex N-glycans.</text>
</comment>
<evidence type="ECO:0000256" key="15">
    <source>
        <dbReference type="ARBA" id="ARBA00049421"/>
    </source>
</evidence>
<dbReference type="InterPro" id="IPR029044">
    <property type="entry name" value="Nucleotide-diphossugar_trans"/>
</dbReference>
<dbReference type="GO" id="GO:0030145">
    <property type="term" value="F:manganese ion binding"/>
    <property type="evidence" value="ECO:0007669"/>
    <property type="project" value="UniProtKB-UniRule"/>
</dbReference>
<dbReference type="GO" id="GO:0003827">
    <property type="term" value="F:alpha-1,3-mannosylglycoprotein 2-beta-N-acetylglucosaminyltransferase activity"/>
    <property type="evidence" value="ECO:0007669"/>
    <property type="project" value="UniProtKB-UniRule"/>
</dbReference>
<feature type="coiled-coil region" evidence="17">
    <location>
        <begin position="51"/>
        <end position="92"/>
    </location>
</feature>
<evidence type="ECO:0000313" key="19">
    <source>
        <dbReference type="Proteomes" id="UP001280121"/>
    </source>
</evidence>
<reference evidence="18" key="1">
    <citation type="journal article" date="2023" name="Plant J.">
        <title>Genome sequences and population genomics provide insights into the demographic history, inbreeding, and mutation load of two 'living fossil' tree species of Dipteronia.</title>
        <authorList>
            <person name="Feng Y."/>
            <person name="Comes H.P."/>
            <person name="Chen J."/>
            <person name="Zhu S."/>
            <person name="Lu R."/>
            <person name="Zhang X."/>
            <person name="Li P."/>
            <person name="Qiu J."/>
            <person name="Olsen K.M."/>
            <person name="Qiu Y."/>
        </authorList>
    </citation>
    <scope>NUCLEOTIDE SEQUENCE</scope>
    <source>
        <strain evidence="18">KIB01</strain>
    </source>
</reference>
<evidence type="ECO:0000256" key="14">
    <source>
        <dbReference type="ARBA" id="ARBA00041712"/>
    </source>
</evidence>
<evidence type="ECO:0000256" key="17">
    <source>
        <dbReference type="SAM" id="Coils"/>
    </source>
</evidence>
<evidence type="ECO:0000256" key="5">
    <source>
        <dbReference type="ARBA" id="ARBA00022679"/>
    </source>
</evidence>
<name>A0AAD9XUD2_9ROSI</name>
<dbReference type="InterPro" id="IPR004139">
    <property type="entry name" value="Glyco_trans_13"/>
</dbReference>
<comment type="subcellular location">
    <subcellularLocation>
        <location evidence="1 16">Golgi apparatus membrane</location>
        <topology evidence="1 16">Single-pass type II membrane protein</topology>
    </subcellularLocation>
</comment>
<evidence type="ECO:0000256" key="9">
    <source>
        <dbReference type="ARBA" id="ARBA00022989"/>
    </source>
</evidence>
<dbReference type="Pfam" id="PF03071">
    <property type="entry name" value="GNT-I"/>
    <property type="match status" value="1"/>
</dbReference>
<dbReference type="FunFam" id="3.90.550.10:FF:000090">
    <property type="entry name" value="Alpha-1,3-mannosyl-glycoprotein 2-beta-N-acetylglucosaminyltransferase"/>
    <property type="match status" value="1"/>
</dbReference>
<keyword evidence="7 16" id="KW-0479">Metal-binding</keyword>
<dbReference type="Gene3D" id="3.90.550.10">
    <property type="entry name" value="Spore Coat Polysaccharide Biosynthesis Protein SpsA, Chain A"/>
    <property type="match status" value="1"/>
</dbReference>
<keyword evidence="19" id="KW-1185">Reference proteome</keyword>